<dbReference type="Proteomes" id="UP000824164">
    <property type="component" value="Unassembled WGS sequence"/>
</dbReference>
<comment type="caution">
    <text evidence="2">The sequence shown here is derived from an EMBL/GenBank/DDBJ whole genome shotgun (WGS) entry which is preliminary data.</text>
</comment>
<feature type="coiled-coil region" evidence="1">
    <location>
        <begin position="629"/>
        <end position="656"/>
    </location>
</feature>
<dbReference type="AlphaFoldDB" id="A0A9D1HHM5"/>
<feature type="coiled-coil region" evidence="1">
    <location>
        <begin position="798"/>
        <end position="825"/>
    </location>
</feature>
<protein>
    <submittedName>
        <fullName evidence="2">AAA family ATPase</fullName>
    </submittedName>
</protein>
<keyword evidence="1" id="KW-0175">Coiled coil</keyword>
<evidence type="ECO:0000313" key="2">
    <source>
        <dbReference type="EMBL" id="HIU03670.1"/>
    </source>
</evidence>
<accession>A0A9D1HHM5</accession>
<reference evidence="2" key="1">
    <citation type="submission" date="2020-10" db="EMBL/GenBank/DDBJ databases">
        <authorList>
            <person name="Gilroy R."/>
        </authorList>
    </citation>
    <scope>NUCLEOTIDE SEQUENCE</scope>
    <source>
        <strain evidence="2">CHK187-14744</strain>
    </source>
</reference>
<dbReference type="InterPro" id="IPR027417">
    <property type="entry name" value="P-loop_NTPase"/>
</dbReference>
<dbReference type="Pfam" id="PF13555">
    <property type="entry name" value="AAA_29"/>
    <property type="match status" value="1"/>
</dbReference>
<gene>
    <name evidence="2" type="ORF">IAB63_10505</name>
</gene>
<feature type="coiled-coil region" evidence="1">
    <location>
        <begin position="680"/>
        <end position="750"/>
    </location>
</feature>
<evidence type="ECO:0000256" key="1">
    <source>
        <dbReference type="SAM" id="Coils"/>
    </source>
</evidence>
<dbReference type="EMBL" id="DVLT01000067">
    <property type="protein sequence ID" value="HIU03670.1"/>
    <property type="molecule type" value="Genomic_DNA"/>
</dbReference>
<dbReference type="GO" id="GO:0006302">
    <property type="term" value="P:double-strand break repair"/>
    <property type="evidence" value="ECO:0007669"/>
    <property type="project" value="TreeGrafter"/>
</dbReference>
<name>A0A9D1HHM5_9FIRM</name>
<proteinExistence type="predicted"/>
<evidence type="ECO:0000313" key="3">
    <source>
        <dbReference type="Proteomes" id="UP000824164"/>
    </source>
</evidence>
<dbReference type="SUPFAM" id="SSF52540">
    <property type="entry name" value="P-loop containing nucleoside triphosphate hydrolases"/>
    <property type="match status" value="1"/>
</dbReference>
<dbReference type="PANTHER" id="PTHR32182:SF0">
    <property type="entry name" value="DNA REPLICATION AND REPAIR PROTEIN RECF"/>
    <property type="match status" value="1"/>
</dbReference>
<organism evidence="2 3">
    <name type="scientific">Candidatus Onthocola gallistercoris</name>
    <dbReference type="NCBI Taxonomy" id="2840876"/>
    <lineage>
        <taxon>Bacteria</taxon>
        <taxon>Bacillati</taxon>
        <taxon>Bacillota</taxon>
        <taxon>Bacilli</taxon>
        <taxon>Candidatus Onthocola</taxon>
    </lineage>
</organism>
<reference evidence="2" key="2">
    <citation type="journal article" date="2021" name="PeerJ">
        <title>Extensive microbial diversity within the chicken gut microbiome revealed by metagenomics and culture.</title>
        <authorList>
            <person name="Gilroy R."/>
            <person name="Ravi A."/>
            <person name="Getino M."/>
            <person name="Pursley I."/>
            <person name="Horton D.L."/>
            <person name="Alikhan N.F."/>
            <person name="Baker D."/>
            <person name="Gharbi K."/>
            <person name="Hall N."/>
            <person name="Watson M."/>
            <person name="Adriaenssens E.M."/>
            <person name="Foster-Nyarko E."/>
            <person name="Jarju S."/>
            <person name="Secka A."/>
            <person name="Antonio M."/>
            <person name="Oren A."/>
            <person name="Chaudhuri R.R."/>
            <person name="La Ragione R."/>
            <person name="Hildebrand F."/>
            <person name="Pallen M.J."/>
        </authorList>
    </citation>
    <scope>NUCLEOTIDE SEQUENCE</scope>
    <source>
        <strain evidence="2">CHK187-14744</strain>
    </source>
</reference>
<feature type="coiled-coil region" evidence="1">
    <location>
        <begin position="304"/>
        <end position="361"/>
    </location>
</feature>
<dbReference type="Pfam" id="PF13558">
    <property type="entry name" value="SbcC_Walker_B"/>
    <property type="match status" value="1"/>
</dbReference>
<feature type="coiled-coil region" evidence="1">
    <location>
        <begin position="414"/>
        <end position="441"/>
    </location>
</feature>
<sequence>MKKLKRMLLIHWHNYEKEVIDFDMINFLTGKTAAGKSTLMDAMQLVLLGDTTGTFFNKAANSKSTRTLKGYLFGEMGDDGDASFRCLRTGRFTSYVAMEFEDTERGNRFTAGIVCDCYKDQSFDYKWFILHSQGFPDNLFVDPDTHIPYDIPGLRAWLNRTLGRRKKGLYEFYETNKRYQEVTLGKFGQVKQKYRLLLRKAVPFSPITDIEKFITESICDVKNTIDVEQMQSDIRQYKSLEEDARQTRERIDLLQAIRDVDQSYEREKEKYRQQSYIVIRGEQAEYEEQEEQCRIQIGQKRQQAGENQTKMNFLTDKINRLEKDLKNREDTFRGSDIVRREKELKLQIETLTEDIQSMEKGIGTALGQVKSYGASWNRQLAAAIRAGFEPSGEFHPELSRMEQLGEEGLWTFSFHKAAEMMEGLRRDMEEYRAELKKRSGQLKQDITALDLTLRNLKKGIKPFPESVSSLKRLLEEELFCLGKKTVEVSVLADLLEIRDPRWRNAIEGYLDKQKFYLLVPPEYYRNALRIYDRQRRESRIFDAGLVDVGKLRQEFTRKPMEGSLAEEIETNHPDARLYADYLLGSVIKCEYVEELDRYKTAITPSVMLYKGYVGRKLNPFRYASPFIGRRSMELLIAQKQEELAAQEQLYNEVMTRYQTLTEAVHTAILSPFEADQHQQAVEQKEKLEQTKRRRNQVQKMYDELDFTYLDRMQQEIRDLKADLDEKEEKWHTLDKENALLRTEADRLEEQALPEIGKKIEDVRKRISDTFPEGWIRKTGEPRFMEVQGQQKEYTVPLKERFYAAMRQTEKQRDALRKERTQKRSEYNSLYKMPYDIELESNRYFDKELDELLQIRLPEYLEKIQDSRQKAYDQFRDDFIAKIKSNIEAVSRQIEELNDSLKKSVFGTDRYRFVKSPRPEYREYYDMIMDPLLMDTGGWNIASQSFNQKYQKEIEGLFQLLILNETNVSAQRRAEYERSIKKFTDYRTYLVFDLIVTDDRGNEQRLSRTLLKKSGGETQIPFYIALLASFSQVCRIRNKNQNNTIRVILLDEAFSKMDGERIQESIRLLRRFGLQAIFSAPPEKIPDIAPLADRTIVVYKDGGHAFTRHFDPKQMEELTEE</sequence>
<dbReference type="GO" id="GO:0000731">
    <property type="term" value="P:DNA synthesis involved in DNA repair"/>
    <property type="evidence" value="ECO:0007669"/>
    <property type="project" value="TreeGrafter"/>
</dbReference>
<dbReference type="Gene3D" id="3.40.50.300">
    <property type="entry name" value="P-loop containing nucleotide triphosphate hydrolases"/>
    <property type="match status" value="2"/>
</dbReference>
<feature type="coiled-coil region" evidence="1">
    <location>
        <begin position="227"/>
        <end position="274"/>
    </location>
</feature>
<dbReference type="PANTHER" id="PTHR32182">
    <property type="entry name" value="DNA REPLICATION AND REPAIR PROTEIN RECF"/>
    <property type="match status" value="1"/>
</dbReference>